<comment type="catalytic activity">
    <reaction evidence="3">
        <text>Cleavage of hydrophobic, N-terminal signal or leader sequences from secreted and periplasmic proteins.</text>
        <dbReference type="EC" id="3.4.21.89"/>
    </reaction>
</comment>
<dbReference type="InterPro" id="IPR036286">
    <property type="entry name" value="LexA/Signal_pep-like_sf"/>
</dbReference>
<dbReference type="Pfam" id="PF10502">
    <property type="entry name" value="Peptidase_S26"/>
    <property type="match status" value="1"/>
</dbReference>
<evidence type="ECO:0000256" key="2">
    <source>
        <dbReference type="ARBA" id="ARBA00009370"/>
    </source>
</evidence>
<keyword evidence="6" id="KW-1185">Reference proteome</keyword>
<dbReference type="Gene3D" id="2.10.109.10">
    <property type="entry name" value="Umud Fragment, subunit A"/>
    <property type="match status" value="1"/>
</dbReference>
<keyword evidence="3" id="KW-0645">Protease</keyword>
<dbReference type="PANTHER" id="PTHR43390">
    <property type="entry name" value="SIGNAL PEPTIDASE I"/>
    <property type="match status" value="1"/>
</dbReference>
<dbReference type="GO" id="GO:0004252">
    <property type="term" value="F:serine-type endopeptidase activity"/>
    <property type="evidence" value="ECO:0007669"/>
    <property type="project" value="InterPro"/>
</dbReference>
<keyword evidence="3" id="KW-1133">Transmembrane helix</keyword>
<evidence type="ECO:0000313" key="5">
    <source>
        <dbReference type="EMBL" id="SUN75922.1"/>
    </source>
</evidence>
<sequence>MAKRDLLRNIILLLLVVCVFIGLRIWVFDLYKIKNQDANHYLKTGDYILAMKNGLPKYGEFVLYEVNGKDHVGRIIATENDKVTYMDDVLYLNDKIKTEDYLLNYKEKYQASLQNGGYFTHDFTIATLPKVKSDKVTKNSYLILNDNRKDTSDSRSFGLVSQKQIRGVIHFRLFPLNKFGFIENK</sequence>
<dbReference type="EMBL" id="UHFR01000005">
    <property type="protein sequence ID" value="SUN75922.1"/>
    <property type="molecule type" value="Genomic_DNA"/>
</dbReference>
<evidence type="ECO:0000256" key="1">
    <source>
        <dbReference type="ARBA" id="ARBA00004401"/>
    </source>
</evidence>
<keyword evidence="3 5" id="KW-0378">Hydrolase</keyword>
<protein>
    <recommendedName>
        <fullName evidence="3">Signal peptidase I</fullName>
        <ecNumber evidence="3">3.4.21.89</ecNumber>
    </recommendedName>
</protein>
<feature type="domain" description="Peptidase S26" evidence="4">
    <location>
        <begin position="10"/>
        <end position="173"/>
    </location>
</feature>
<keyword evidence="3" id="KW-0472">Membrane</keyword>
<dbReference type="NCBIfam" id="TIGR02227">
    <property type="entry name" value="sigpep_I_bact"/>
    <property type="match status" value="1"/>
</dbReference>
<dbReference type="GO" id="GO:0009003">
    <property type="term" value="F:signal peptidase activity"/>
    <property type="evidence" value="ECO:0007669"/>
    <property type="project" value="UniProtKB-EC"/>
</dbReference>
<organism evidence="5 6">
    <name type="scientific">Streptococcus massiliensis</name>
    <dbReference type="NCBI Taxonomy" id="313439"/>
    <lineage>
        <taxon>Bacteria</taxon>
        <taxon>Bacillati</taxon>
        <taxon>Bacillota</taxon>
        <taxon>Bacilli</taxon>
        <taxon>Lactobacillales</taxon>
        <taxon>Streptococcaceae</taxon>
        <taxon>Streptococcus</taxon>
    </lineage>
</organism>
<proteinExistence type="inferred from homology"/>
<dbReference type="OrthoDB" id="9802919at2"/>
<dbReference type="AlphaFoldDB" id="A0A380KVI2"/>
<name>A0A380KVI2_9STRE</name>
<dbReference type="Proteomes" id="UP000254634">
    <property type="component" value="Unassembled WGS sequence"/>
</dbReference>
<dbReference type="EC" id="3.4.21.89" evidence="3"/>
<dbReference type="PANTHER" id="PTHR43390:SF1">
    <property type="entry name" value="CHLOROPLAST PROCESSING PEPTIDASE"/>
    <property type="match status" value="1"/>
</dbReference>
<accession>A0A380KVI2</accession>
<dbReference type="RefSeq" id="WP_018372071.1">
    <property type="nucleotide sequence ID" value="NZ_UHFR01000005.1"/>
</dbReference>
<gene>
    <name evidence="5" type="primary">spsB</name>
    <name evidence="5" type="ORF">NCTC13765_00363</name>
</gene>
<keyword evidence="3" id="KW-0812">Transmembrane</keyword>
<feature type="transmembrane region" description="Helical" evidence="3">
    <location>
        <begin position="6"/>
        <end position="27"/>
    </location>
</feature>
<evidence type="ECO:0000256" key="3">
    <source>
        <dbReference type="RuleBase" id="RU362042"/>
    </source>
</evidence>
<comment type="subcellular location">
    <subcellularLocation>
        <location evidence="1">Cell membrane</location>
        <topology evidence="1">Single-pass type II membrane protein</topology>
    </subcellularLocation>
    <subcellularLocation>
        <location evidence="3">Membrane</location>
        <topology evidence="3">Single-pass type II membrane protein</topology>
    </subcellularLocation>
</comment>
<comment type="similarity">
    <text evidence="2 3">Belongs to the peptidase S26 family.</text>
</comment>
<dbReference type="InterPro" id="IPR019533">
    <property type="entry name" value="Peptidase_S26"/>
</dbReference>
<evidence type="ECO:0000259" key="4">
    <source>
        <dbReference type="Pfam" id="PF10502"/>
    </source>
</evidence>
<dbReference type="STRING" id="1123307.GCA_000380065_01366"/>
<dbReference type="SUPFAM" id="SSF51306">
    <property type="entry name" value="LexA/Signal peptidase"/>
    <property type="match status" value="1"/>
</dbReference>
<dbReference type="GO" id="GO:0005886">
    <property type="term" value="C:plasma membrane"/>
    <property type="evidence" value="ECO:0007669"/>
    <property type="project" value="UniProtKB-SubCell"/>
</dbReference>
<evidence type="ECO:0000313" key="6">
    <source>
        <dbReference type="Proteomes" id="UP000254634"/>
    </source>
</evidence>
<dbReference type="GO" id="GO:0006465">
    <property type="term" value="P:signal peptide processing"/>
    <property type="evidence" value="ECO:0007669"/>
    <property type="project" value="InterPro"/>
</dbReference>
<dbReference type="InterPro" id="IPR000223">
    <property type="entry name" value="Pept_S26A_signal_pept_1"/>
</dbReference>
<reference evidence="5" key="1">
    <citation type="submission" date="2018-06" db="EMBL/GenBank/DDBJ databases">
        <authorList>
            <consortium name="Pathogen Informatics"/>
            <person name="Doyle S."/>
        </authorList>
    </citation>
    <scope>NUCLEOTIDE SEQUENCE [LARGE SCALE GENOMIC DNA]</scope>
    <source>
        <strain evidence="5">NCTC13765</strain>
    </source>
</reference>